<evidence type="ECO:0000256" key="5">
    <source>
        <dbReference type="ARBA" id="ARBA00023136"/>
    </source>
</evidence>
<dbReference type="OrthoDB" id="3296441at2"/>
<feature type="transmembrane region" description="Helical" evidence="7">
    <location>
        <begin position="194"/>
        <end position="212"/>
    </location>
</feature>
<sequence length="222" mass="23808">MQPDSNASDPRQPRTPRTSRPPRERQVKHSRLEDAFGLFTGAFVVSFGLFLLKASGAVTGGTAGLALLLSYSTPVSFSIWFVLVNAPFIALAFWKKGVVFTVRTIIAVVIVSLLAYLHPTQLDVSSIGPVYGTLTGNLLVGIGLLIIFRHRASLGGINIVALLVQDKTGFKAGYVQMIFDVIIVASAFAVVSPLTVLLSALGAVLLNLVLAINHRPDRYIGH</sequence>
<comment type="subcellular location">
    <subcellularLocation>
        <location evidence="1">Cell membrane</location>
        <topology evidence="1">Multi-pass membrane protein</topology>
    </subcellularLocation>
</comment>
<dbReference type="InterPro" id="IPR003740">
    <property type="entry name" value="YitT"/>
</dbReference>
<dbReference type="PANTHER" id="PTHR33545">
    <property type="entry name" value="UPF0750 MEMBRANE PROTEIN YITT-RELATED"/>
    <property type="match status" value="1"/>
</dbReference>
<evidence type="ECO:0000256" key="6">
    <source>
        <dbReference type="SAM" id="MobiDB-lite"/>
    </source>
</evidence>
<name>A0A1T5IBS7_9MICO</name>
<evidence type="ECO:0000256" key="4">
    <source>
        <dbReference type="ARBA" id="ARBA00022989"/>
    </source>
</evidence>
<keyword evidence="2" id="KW-1003">Cell membrane</keyword>
<keyword evidence="9" id="KW-1185">Reference proteome</keyword>
<feature type="transmembrane region" description="Helical" evidence="7">
    <location>
        <begin position="169"/>
        <end position="188"/>
    </location>
</feature>
<proteinExistence type="predicted"/>
<evidence type="ECO:0000256" key="3">
    <source>
        <dbReference type="ARBA" id="ARBA00022692"/>
    </source>
</evidence>
<evidence type="ECO:0000256" key="2">
    <source>
        <dbReference type="ARBA" id="ARBA00022475"/>
    </source>
</evidence>
<dbReference type="RefSeq" id="WP_079726464.1">
    <property type="nucleotide sequence ID" value="NZ_FUZP01000001.1"/>
</dbReference>
<dbReference type="PANTHER" id="PTHR33545:SF5">
    <property type="entry name" value="UPF0750 MEMBRANE PROTEIN YITT"/>
    <property type="match status" value="1"/>
</dbReference>
<evidence type="ECO:0000313" key="8">
    <source>
        <dbReference type="EMBL" id="SKC36609.1"/>
    </source>
</evidence>
<gene>
    <name evidence="8" type="ORF">SAMN06309945_0225</name>
</gene>
<evidence type="ECO:0000256" key="1">
    <source>
        <dbReference type="ARBA" id="ARBA00004651"/>
    </source>
</evidence>
<feature type="transmembrane region" description="Helical" evidence="7">
    <location>
        <begin position="35"/>
        <end position="55"/>
    </location>
</feature>
<dbReference type="Proteomes" id="UP000190857">
    <property type="component" value="Unassembled WGS sequence"/>
</dbReference>
<dbReference type="Pfam" id="PF02588">
    <property type="entry name" value="YitT_membrane"/>
    <property type="match status" value="1"/>
</dbReference>
<keyword evidence="5 7" id="KW-0472">Membrane</keyword>
<dbReference type="STRING" id="123320.SAMN06309945_0225"/>
<organism evidence="8 9">
    <name type="scientific">Okibacterium fritillariae</name>
    <dbReference type="NCBI Taxonomy" id="123320"/>
    <lineage>
        <taxon>Bacteria</taxon>
        <taxon>Bacillati</taxon>
        <taxon>Actinomycetota</taxon>
        <taxon>Actinomycetes</taxon>
        <taxon>Micrococcales</taxon>
        <taxon>Microbacteriaceae</taxon>
        <taxon>Okibacterium</taxon>
    </lineage>
</organism>
<dbReference type="AlphaFoldDB" id="A0A1T5IBS7"/>
<keyword evidence="4 7" id="KW-1133">Transmembrane helix</keyword>
<dbReference type="InterPro" id="IPR051461">
    <property type="entry name" value="UPF0750_membrane"/>
</dbReference>
<dbReference type="EMBL" id="FUZP01000001">
    <property type="protein sequence ID" value="SKC36609.1"/>
    <property type="molecule type" value="Genomic_DNA"/>
</dbReference>
<evidence type="ECO:0000313" key="9">
    <source>
        <dbReference type="Proteomes" id="UP000190857"/>
    </source>
</evidence>
<feature type="transmembrane region" description="Helical" evidence="7">
    <location>
        <begin position="130"/>
        <end position="148"/>
    </location>
</feature>
<protein>
    <submittedName>
        <fullName evidence="8">Uncharacterized 5xTM membrane BCR, YitT family COG1284</fullName>
    </submittedName>
</protein>
<reference evidence="8 9" key="1">
    <citation type="submission" date="2017-02" db="EMBL/GenBank/DDBJ databases">
        <authorList>
            <person name="Peterson S.W."/>
        </authorList>
    </citation>
    <scope>NUCLEOTIDE SEQUENCE [LARGE SCALE GENOMIC DNA]</scope>
    <source>
        <strain evidence="8 9">VKM Ac-2059</strain>
    </source>
</reference>
<accession>A0A1T5IBS7</accession>
<evidence type="ECO:0000256" key="7">
    <source>
        <dbReference type="SAM" id="Phobius"/>
    </source>
</evidence>
<keyword evidence="3 7" id="KW-0812">Transmembrane</keyword>
<feature type="transmembrane region" description="Helical" evidence="7">
    <location>
        <begin position="100"/>
        <end position="118"/>
    </location>
</feature>
<dbReference type="GO" id="GO:0005886">
    <property type="term" value="C:plasma membrane"/>
    <property type="evidence" value="ECO:0007669"/>
    <property type="project" value="UniProtKB-SubCell"/>
</dbReference>
<feature type="region of interest" description="Disordered" evidence="6">
    <location>
        <begin position="1"/>
        <end position="26"/>
    </location>
</feature>